<dbReference type="InterPro" id="IPR029071">
    <property type="entry name" value="Ubiquitin-like_domsf"/>
</dbReference>
<feature type="compositionally biased region" description="Low complexity" evidence="1">
    <location>
        <begin position="268"/>
        <end position="283"/>
    </location>
</feature>
<keyword evidence="4" id="KW-1185">Reference proteome</keyword>
<keyword evidence="2" id="KW-0472">Membrane</keyword>
<dbReference type="EMBL" id="MU858074">
    <property type="protein sequence ID" value="KAK4215943.1"/>
    <property type="molecule type" value="Genomic_DNA"/>
</dbReference>
<comment type="caution">
    <text evidence="3">The sequence shown here is derived from an EMBL/GenBank/DDBJ whole genome shotgun (WGS) entry which is preliminary data.</text>
</comment>
<feature type="transmembrane region" description="Helical" evidence="2">
    <location>
        <begin position="534"/>
        <end position="559"/>
    </location>
</feature>
<evidence type="ECO:0000313" key="4">
    <source>
        <dbReference type="Proteomes" id="UP001301769"/>
    </source>
</evidence>
<sequence>MADDQPSLPPAQAEASVSGVNLQVLSPSVGVNTLSFPGLATTTTVAQLKEKIRDALPLRPAGDHQRLIHRGRLLARDTESLQEVFGEEAIRTGDLQTLHLVVRDVTDHDGRSQTPSGETPVRDQSPVPQRPDHPHAHHHHHHHHHQHPPPRVFARNGTPTIPIYPDRTPIPGPPTPAQQQQSRAAFMAQQAALLQQGAALQRMQPQLAQLQQLQRNFLHQQQMERAAMGLHGVQDNRNPLQGQGPMDPLDIRQNGGEGIRRRMTPTEAHPGAPGAPSAHGAGPTSYPSRGPLTPAELQNLLRGADTAQATQTITNAMHRSASGASLASMASLANPNAPIQPIQPGVTTPLFPGGSRHASRAATPDPFGRSAPFVGVFSGPQPPLNPQQSQSQPEVYILSSPTGPRGLLINNSSDIYVTPAVRAQNIQHSPLFPFAQRPLQHTLVPQPPFQYPQAPNPPAQAPNQPAAPVPQLPLPGPAPVLQPHLRQNAVAPMRHGHPNNPGAGALVAAAWPHVWLIIRLVVFVWWFTSGDASWSRWIAMITIAIIVFVVNTGILDGMVNQIWNPVRRHLEGLLPLGDVNPPQPRQPPPGFPPDPNDRDAPAIPAVRLDAPAQAPDPARVAARLVAQRRRDNTGWLLEQVRRLERASLLFLASIAPGVAERHIAHLEAQERAAERQRREAEEAAARAAEAAAAATNEQSEQPSGTEANGQTGDGNGQTGAPAQGQRQPPLIEI</sequence>
<organism evidence="3 4">
    <name type="scientific">Rhypophila decipiens</name>
    <dbReference type="NCBI Taxonomy" id="261697"/>
    <lineage>
        <taxon>Eukaryota</taxon>
        <taxon>Fungi</taxon>
        <taxon>Dikarya</taxon>
        <taxon>Ascomycota</taxon>
        <taxon>Pezizomycotina</taxon>
        <taxon>Sordariomycetes</taxon>
        <taxon>Sordariomycetidae</taxon>
        <taxon>Sordariales</taxon>
        <taxon>Naviculisporaceae</taxon>
        <taxon>Rhypophila</taxon>
    </lineage>
</organism>
<feature type="region of interest" description="Disordered" evidence="1">
    <location>
        <begin position="255"/>
        <end position="294"/>
    </location>
</feature>
<reference evidence="3" key="2">
    <citation type="submission" date="2023-05" db="EMBL/GenBank/DDBJ databases">
        <authorList>
            <consortium name="Lawrence Berkeley National Laboratory"/>
            <person name="Steindorff A."/>
            <person name="Hensen N."/>
            <person name="Bonometti L."/>
            <person name="Westerberg I."/>
            <person name="Brannstrom I.O."/>
            <person name="Guillou S."/>
            <person name="Cros-Aarteil S."/>
            <person name="Calhoun S."/>
            <person name="Haridas S."/>
            <person name="Kuo A."/>
            <person name="Mondo S."/>
            <person name="Pangilinan J."/>
            <person name="Riley R."/>
            <person name="Labutti K."/>
            <person name="Andreopoulos B."/>
            <person name="Lipzen A."/>
            <person name="Chen C."/>
            <person name="Yanf M."/>
            <person name="Daum C."/>
            <person name="Ng V."/>
            <person name="Clum A."/>
            <person name="Ohm R."/>
            <person name="Martin F."/>
            <person name="Silar P."/>
            <person name="Natvig D."/>
            <person name="Lalanne C."/>
            <person name="Gautier V."/>
            <person name="Ament-Velasquez S.L."/>
            <person name="Kruys A."/>
            <person name="Hutchinson M.I."/>
            <person name="Powell A.J."/>
            <person name="Barry K."/>
            <person name="Miller A.N."/>
            <person name="Grigoriev I.V."/>
            <person name="Debuchy R."/>
            <person name="Gladieux P."/>
            <person name="Thoren M.H."/>
            <person name="Johannesson H."/>
        </authorList>
    </citation>
    <scope>NUCLEOTIDE SEQUENCE</scope>
    <source>
        <strain evidence="3">PSN293</strain>
    </source>
</reference>
<keyword evidence="2" id="KW-1133">Transmembrane helix</keyword>
<dbReference type="PANTHER" id="PTHR12943">
    <property type="entry name" value="HOMOCYSTEINE-RESPONSIVE ENDOPLASMIC RETICULUM-RESIDENT UNIQUITIN-LIKE DOMAIN HERPUD PROTEIN FAMILY MEMBER"/>
    <property type="match status" value="1"/>
</dbReference>
<dbReference type="GO" id="GO:0030968">
    <property type="term" value="P:endoplasmic reticulum unfolded protein response"/>
    <property type="evidence" value="ECO:0007669"/>
    <property type="project" value="TreeGrafter"/>
</dbReference>
<evidence type="ECO:0000256" key="2">
    <source>
        <dbReference type="SAM" id="Phobius"/>
    </source>
</evidence>
<dbReference type="Proteomes" id="UP001301769">
    <property type="component" value="Unassembled WGS sequence"/>
</dbReference>
<reference evidence="3" key="1">
    <citation type="journal article" date="2023" name="Mol. Phylogenet. Evol.">
        <title>Genome-scale phylogeny and comparative genomics of the fungal order Sordariales.</title>
        <authorList>
            <person name="Hensen N."/>
            <person name="Bonometti L."/>
            <person name="Westerberg I."/>
            <person name="Brannstrom I.O."/>
            <person name="Guillou S."/>
            <person name="Cros-Aarteil S."/>
            <person name="Calhoun S."/>
            <person name="Haridas S."/>
            <person name="Kuo A."/>
            <person name="Mondo S."/>
            <person name="Pangilinan J."/>
            <person name="Riley R."/>
            <person name="LaButti K."/>
            <person name="Andreopoulos B."/>
            <person name="Lipzen A."/>
            <person name="Chen C."/>
            <person name="Yan M."/>
            <person name="Daum C."/>
            <person name="Ng V."/>
            <person name="Clum A."/>
            <person name="Steindorff A."/>
            <person name="Ohm R.A."/>
            <person name="Martin F."/>
            <person name="Silar P."/>
            <person name="Natvig D.O."/>
            <person name="Lalanne C."/>
            <person name="Gautier V."/>
            <person name="Ament-Velasquez S.L."/>
            <person name="Kruys A."/>
            <person name="Hutchinson M.I."/>
            <person name="Powell A.J."/>
            <person name="Barry K."/>
            <person name="Miller A.N."/>
            <person name="Grigoriev I.V."/>
            <person name="Debuchy R."/>
            <person name="Gladieux P."/>
            <person name="Hiltunen Thoren M."/>
            <person name="Johannesson H."/>
        </authorList>
    </citation>
    <scope>NUCLEOTIDE SEQUENCE</scope>
    <source>
        <strain evidence="3">PSN293</strain>
    </source>
</reference>
<keyword evidence="2" id="KW-0812">Transmembrane</keyword>
<evidence type="ECO:0000313" key="3">
    <source>
        <dbReference type="EMBL" id="KAK4215943.1"/>
    </source>
</evidence>
<feature type="compositionally biased region" description="Basic and acidic residues" evidence="1">
    <location>
        <begin position="669"/>
        <end position="684"/>
    </location>
</feature>
<evidence type="ECO:0000256" key="1">
    <source>
        <dbReference type="SAM" id="MobiDB-lite"/>
    </source>
</evidence>
<feature type="compositionally biased region" description="Basic residues" evidence="1">
    <location>
        <begin position="135"/>
        <end position="148"/>
    </location>
</feature>
<feature type="region of interest" description="Disordered" evidence="1">
    <location>
        <begin position="669"/>
        <end position="733"/>
    </location>
</feature>
<dbReference type="PANTHER" id="PTHR12943:SF27">
    <property type="entry name" value="HOMOCYSTEINE-INDUCED ENDOPLASMIC RETICULUM PROTEIN, ISOFORM A"/>
    <property type="match status" value="1"/>
</dbReference>
<feature type="compositionally biased region" description="Pro residues" evidence="1">
    <location>
        <begin position="581"/>
        <end position="594"/>
    </location>
</feature>
<feature type="region of interest" description="Disordered" evidence="1">
    <location>
        <begin position="335"/>
        <end position="371"/>
    </location>
</feature>
<proteinExistence type="predicted"/>
<dbReference type="SUPFAM" id="SSF54236">
    <property type="entry name" value="Ubiquitin-like"/>
    <property type="match status" value="1"/>
</dbReference>
<evidence type="ECO:0008006" key="5">
    <source>
        <dbReference type="Google" id="ProtNLM"/>
    </source>
</evidence>
<dbReference type="AlphaFoldDB" id="A0AAN6YAY1"/>
<protein>
    <recommendedName>
        <fullName evidence="5">Ubiquitin-like domain-containing protein</fullName>
    </recommendedName>
</protein>
<feature type="compositionally biased region" description="Low complexity" evidence="1">
    <location>
        <begin position="685"/>
        <end position="694"/>
    </location>
</feature>
<feature type="region of interest" description="Disordered" evidence="1">
    <location>
        <begin position="574"/>
        <end position="602"/>
    </location>
</feature>
<feature type="transmembrane region" description="Helical" evidence="2">
    <location>
        <begin position="503"/>
        <end position="528"/>
    </location>
</feature>
<accession>A0AAN6YAY1</accession>
<feature type="compositionally biased region" description="Polar residues" evidence="1">
    <location>
        <begin position="695"/>
        <end position="706"/>
    </location>
</feature>
<feature type="region of interest" description="Disordered" evidence="1">
    <location>
        <begin position="107"/>
        <end position="181"/>
    </location>
</feature>
<name>A0AAN6YAY1_9PEZI</name>
<feature type="region of interest" description="Disordered" evidence="1">
    <location>
        <begin position="445"/>
        <end position="469"/>
    </location>
</feature>
<gene>
    <name evidence="3" type="ORF">QBC37DRAFT_113272</name>
</gene>
<dbReference type="InterPro" id="IPR039751">
    <property type="entry name" value="HERPUD1/2"/>
</dbReference>
<dbReference type="Gene3D" id="3.10.20.90">
    <property type="entry name" value="Phosphatidylinositol 3-kinase Catalytic Subunit, Chain A, domain 1"/>
    <property type="match status" value="1"/>
</dbReference>